<dbReference type="Gene3D" id="2.30.30.40">
    <property type="entry name" value="SH3 Domains"/>
    <property type="match status" value="1"/>
</dbReference>
<name>A0A1I0CZY4_9FIRM</name>
<evidence type="ECO:0000313" key="7">
    <source>
        <dbReference type="Proteomes" id="UP000199800"/>
    </source>
</evidence>
<dbReference type="EC" id="3.5.1.28" evidence="2"/>
<dbReference type="InterPro" id="IPR002502">
    <property type="entry name" value="Amidase_domain"/>
</dbReference>
<dbReference type="GO" id="GO:0008745">
    <property type="term" value="F:N-acetylmuramoyl-L-alanine amidase activity"/>
    <property type="evidence" value="ECO:0007669"/>
    <property type="project" value="UniProtKB-EC"/>
</dbReference>
<evidence type="ECO:0000313" key="6">
    <source>
        <dbReference type="EMBL" id="SET24908.1"/>
    </source>
</evidence>
<accession>A0A1I0CZY4</accession>
<dbReference type="CDD" id="cd06583">
    <property type="entry name" value="PGRP"/>
    <property type="match status" value="1"/>
</dbReference>
<dbReference type="EMBL" id="FOHN01000012">
    <property type="protein sequence ID" value="SET24908.1"/>
    <property type="molecule type" value="Genomic_DNA"/>
</dbReference>
<organism evidence="6 7">
    <name type="scientific">[Clostridium] polysaccharolyticum</name>
    <dbReference type="NCBI Taxonomy" id="29364"/>
    <lineage>
        <taxon>Bacteria</taxon>
        <taxon>Bacillati</taxon>
        <taxon>Bacillota</taxon>
        <taxon>Clostridia</taxon>
        <taxon>Lachnospirales</taxon>
        <taxon>Lachnospiraceae</taxon>
    </lineage>
</organism>
<dbReference type="SMART" id="SM00644">
    <property type="entry name" value="Ami_2"/>
    <property type="match status" value="1"/>
</dbReference>
<sequence>MSNSSLVVYTKISPNKTVNRNHVIDTITIHCMAGNLTIESCGNLFADSTRGASSNYGIGSDGRIGMYVEEKDRSWCSSSGSNDHRAVTIEVANDGGESTGWHVSDKAYNALIDLVTDICRRNGIKQLLWRGDKSLIGQVDKQNMTVHRWFAAKACPGDYLYNLHGQIANQVNARLGAPAVPDNNNNDSGASYLVRVTADVLNIRKGPGTSYGIAGTIQDRGIYTIVQTEGNWGKLKSGAGWICLDYTVRV</sequence>
<dbReference type="InterPro" id="IPR003646">
    <property type="entry name" value="SH3-like_bac-type"/>
</dbReference>
<dbReference type="Proteomes" id="UP000199800">
    <property type="component" value="Unassembled WGS sequence"/>
</dbReference>
<dbReference type="OrthoDB" id="9794294at2"/>
<keyword evidence="7" id="KW-1185">Reference proteome</keyword>
<dbReference type="GO" id="GO:0071555">
    <property type="term" value="P:cell wall organization"/>
    <property type="evidence" value="ECO:0007669"/>
    <property type="project" value="UniProtKB-KW"/>
</dbReference>
<dbReference type="AlphaFoldDB" id="A0A1I0CZY4"/>
<evidence type="ECO:0000259" key="5">
    <source>
        <dbReference type="PROSITE" id="PS51781"/>
    </source>
</evidence>
<dbReference type="PANTHER" id="PTHR30417">
    <property type="entry name" value="N-ACETYLMURAMOYL-L-ALANINE AMIDASE AMID"/>
    <property type="match status" value="1"/>
</dbReference>
<dbReference type="Gene3D" id="3.40.80.10">
    <property type="entry name" value="Peptidoglycan recognition protein-like"/>
    <property type="match status" value="1"/>
</dbReference>
<dbReference type="PROSITE" id="PS51781">
    <property type="entry name" value="SH3B"/>
    <property type="match status" value="1"/>
</dbReference>
<dbReference type="PANTHER" id="PTHR30417:SF1">
    <property type="entry name" value="N-ACETYLMURAMOYL-L-ALANINE AMIDASE AMID"/>
    <property type="match status" value="1"/>
</dbReference>
<dbReference type="STRING" id="29364.SAMN04487772_11222"/>
<evidence type="ECO:0000256" key="1">
    <source>
        <dbReference type="ARBA" id="ARBA00001561"/>
    </source>
</evidence>
<dbReference type="Pfam" id="PF01510">
    <property type="entry name" value="Amidase_2"/>
    <property type="match status" value="1"/>
</dbReference>
<evidence type="ECO:0000256" key="2">
    <source>
        <dbReference type="ARBA" id="ARBA00011901"/>
    </source>
</evidence>
<dbReference type="InterPro" id="IPR051206">
    <property type="entry name" value="NAMLAA_amidase_2"/>
</dbReference>
<dbReference type="GO" id="GO:0009254">
    <property type="term" value="P:peptidoglycan turnover"/>
    <property type="evidence" value="ECO:0007669"/>
    <property type="project" value="TreeGrafter"/>
</dbReference>
<protein>
    <recommendedName>
        <fullName evidence="2">N-acetylmuramoyl-L-alanine amidase</fullName>
        <ecNumber evidence="2">3.5.1.28</ecNumber>
    </recommendedName>
</protein>
<dbReference type="RefSeq" id="WP_092477915.1">
    <property type="nucleotide sequence ID" value="NZ_FOHN01000012.1"/>
</dbReference>
<evidence type="ECO:0000256" key="4">
    <source>
        <dbReference type="ARBA" id="ARBA00023316"/>
    </source>
</evidence>
<reference evidence="6 7" key="1">
    <citation type="submission" date="2016-10" db="EMBL/GenBank/DDBJ databases">
        <authorList>
            <person name="de Groot N.N."/>
        </authorList>
    </citation>
    <scope>NUCLEOTIDE SEQUENCE [LARGE SCALE GENOMIC DNA]</scope>
    <source>
        <strain evidence="6 7">DSM 1801</strain>
    </source>
</reference>
<dbReference type="GO" id="GO:0009253">
    <property type="term" value="P:peptidoglycan catabolic process"/>
    <property type="evidence" value="ECO:0007669"/>
    <property type="project" value="InterPro"/>
</dbReference>
<dbReference type="SUPFAM" id="SSF55846">
    <property type="entry name" value="N-acetylmuramoyl-L-alanine amidase-like"/>
    <property type="match status" value="1"/>
</dbReference>
<comment type="catalytic activity">
    <reaction evidence="1">
        <text>Hydrolyzes the link between N-acetylmuramoyl residues and L-amino acid residues in certain cell-wall glycopeptides.</text>
        <dbReference type="EC" id="3.5.1.28"/>
    </reaction>
</comment>
<proteinExistence type="predicted"/>
<feature type="domain" description="SH3b" evidence="5">
    <location>
        <begin position="189"/>
        <end position="250"/>
    </location>
</feature>
<evidence type="ECO:0000256" key="3">
    <source>
        <dbReference type="ARBA" id="ARBA00022801"/>
    </source>
</evidence>
<keyword evidence="4" id="KW-0961">Cell wall biogenesis/degradation</keyword>
<keyword evidence="3" id="KW-0378">Hydrolase</keyword>
<dbReference type="InterPro" id="IPR036505">
    <property type="entry name" value="Amidase/PGRP_sf"/>
</dbReference>
<gene>
    <name evidence="6" type="ORF">SAMN04487772_11222</name>
</gene>